<name>A0ABZ2U7X3_ASHYP</name>
<accession>A0ABZ2U7X3</accession>
<keyword evidence="3" id="KW-1185">Reference proteome</keyword>
<dbReference type="InterPro" id="IPR011604">
    <property type="entry name" value="PDDEXK-like_dom_sf"/>
</dbReference>
<dbReference type="InterPro" id="IPR019080">
    <property type="entry name" value="YqaJ_viral_recombinase"/>
</dbReference>
<dbReference type="InterPro" id="IPR011335">
    <property type="entry name" value="Restrct_endonuc-II-like"/>
</dbReference>
<dbReference type="Gene3D" id="3.90.320.10">
    <property type="match status" value="1"/>
</dbReference>
<proteinExistence type="predicted"/>
<dbReference type="EMBL" id="CP146843">
    <property type="protein sequence ID" value="WYY26296.1"/>
    <property type="molecule type" value="Genomic_DNA"/>
</dbReference>
<dbReference type="Proteomes" id="UP001484199">
    <property type="component" value="Chromosome"/>
</dbReference>
<dbReference type="Pfam" id="PF09588">
    <property type="entry name" value="YqaJ"/>
    <property type="match status" value="1"/>
</dbReference>
<organism evidence="2 3">
    <name type="scientific">Ash yellows phytoplasma</name>
    <dbReference type="NCBI Taxonomy" id="35780"/>
    <lineage>
        <taxon>Bacteria</taxon>
        <taxon>Bacillati</taxon>
        <taxon>Mycoplasmatota</taxon>
        <taxon>Mollicutes</taxon>
        <taxon>Acholeplasmatales</taxon>
        <taxon>Acholeplasmataceae</taxon>
        <taxon>Candidatus Phytoplasma</taxon>
        <taxon>16SrVII (Ash yellows group)</taxon>
    </lineage>
</organism>
<evidence type="ECO:0000259" key="1">
    <source>
        <dbReference type="Pfam" id="PF09588"/>
    </source>
</evidence>
<evidence type="ECO:0000313" key="3">
    <source>
        <dbReference type="Proteomes" id="UP001484199"/>
    </source>
</evidence>
<dbReference type="PANTHER" id="PTHR46609:SF6">
    <property type="entry name" value="EXONUCLEASE, PHAGE-TYPE_RECB, C-TERMINAL DOMAIN-CONTAINING PROTEIN-RELATED"/>
    <property type="match status" value="1"/>
</dbReference>
<dbReference type="NCBIfam" id="TIGR03033">
    <property type="entry name" value="phage_rel_nuc"/>
    <property type="match status" value="1"/>
</dbReference>
<reference evidence="2" key="1">
    <citation type="submission" date="2024-03" db="EMBL/GenBank/DDBJ databases">
        <title>The Complete Genome of 'Candidatus Phytoplasma fraxini' AshY1 from the Ash Yellows Group.</title>
        <authorList>
            <person name="Boehm J.W."/>
            <person name="Huettel B."/>
            <person name="Schneider B."/>
            <person name="Kube M."/>
        </authorList>
    </citation>
    <scope>NUCLEOTIDE SEQUENCE [LARGE SCALE GENOMIC DNA]</scope>
    <source>
        <strain evidence="2">AshY1</strain>
    </source>
</reference>
<feature type="domain" description="YqaJ viral recombinase" evidence="1">
    <location>
        <begin position="1"/>
        <end position="113"/>
    </location>
</feature>
<sequence length="163" mass="19124">MGLNPYETQEDLIKKKLFGSSFISNEAVEHGKKNEPKANLFFCIKMKRNYEPTVFTKDIFSSSLDGYHKASKTMLEIKCPLKKDGPSWKVFCKDGIIPPYYWAQVQCGLYYADIKKAYFLVYINDKDYICQEILADETFIKNMINIYAVYQKKLNGYREQMKK</sequence>
<dbReference type="InterPro" id="IPR051703">
    <property type="entry name" value="NF-kappa-B_Signaling_Reg"/>
</dbReference>
<dbReference type="SUPFAM" id="SSF52980">
    <property type="entry name" value="Restriction endonuclease-like"/>
    <property type="match status" value="1"/>
</dbReference>
<protein>
    <submittedName>
        <fullName evidence="2">YqaJ viral recombinase</fullName>
    </submittedName>
</protein>
<dbReference type="PANTHER" id="PTHR46609">
    <property type="entry name" value="EXONUCLEASE, PHAGE-TYPE/RECB, C-TERMINAL DOMAIN-CONTAINING PROTEIN"/>
    <property type="match status" value="1"/>
</dbReference>
<dbReference type="InterPro" id="IPR017482">
    <property type="entry name" value="Lambda-type_endonuclease"/>
</dbReference>
<dbReference type="RefSeq" id="WP_341266705.1">
    <property type="nucleotide sequence ID" value="NZ_CP146843.1"/>
</dbReference>
<gene>
    <name evidence="2" type="ORF">AshY1_01540</name>
</gene>
<evidence type="ECO:0000313" key="2">
    <source>
        <dbReference type="EMBL" id="WYY26296.1"/>
    </source>
</evidence>